<keyword evidence="2" id="KW-0004">4Fe-4S</keyword>
<name>A0A285D2U7_9RHOB</name>
<dbReference type="CDD" id="cd01335">
    <property type="entry name" value="Radical_SAM"/>
    <property type="match status" value="1"/>
</dbReference>
<dbReference type="PIRSF" id="PIRSF037420">
    <property type="entry name" value="PQQ_syn_pqqE"/>
    <property type="match status" value="1"/>
</dbReference>
<dbReference type="GO" id="GO:0051539">
    <property type="term" value="F:4 iron, 4 sulfur cluster binding"/>
    <property type="evidence" value="ECO:0007669"/>
    <property type="project" value="UniProtKB-KW"/>
</dbReference>
<dbReference type="RefSeq" id="WP_097031548.1">
    <property type="nucleotide sequence ID" value="NZ_OAOQ01000019.1"/>
</dbReference>
<dbReference type="Proteomes" id="UP000219467">
    <property type="component" value="Unassembled WGS sequence"/>
</dbReference>
<keyword evidence="3" id="KW-0949">S-adenosyl-L-methionine</keyword>
<dbReference type="SUPFAM" id="SSF102114">
    <property type="entry name" value="Radical SAM enzymes"/>
    <property type="match status" value="1"/>
</dbReference>
<dbReference type="InterPro" id="IPR007197">
    <property type="entry name" value="rSAM"/>
</dbReference>
<evidence type="ECO:0000313" key="9">
    <source>
        <dbReference type="Proteomes" id="UP000219467"/>
    </source>
</evidence>
<dbReference type="Gene3D" id="3.20.20.70">
    <property type="entry name" value="Aldolase class I"/>
    <property type="match status" value="1"/>
</dbReference>
<dbReference type="PROSITE" id="PS51918">
    <property type="entry name" value="RADICAL_SAM"/>
    <property type="match status" value="1"/>
</dbReference>
<evidence type="ECO:0000256" key="5">
    <source>
        <dbReference type="ARBA" id="ARBA00023004"/>
    </source>
</evidence>
<evidence type="ECO:0000256" key="2">
    <source>
        <dbReference type="ARBA" id="ARBA00022485"/>
    </source>
</evidence>
<protein>
    <submittedName>
        <fullName evidence="8">Radical SAM protein with 4Fe4S-binding SPASM domain</fullName>
    </submittedName>
</protein>
<keyword evidence="9" id="KW-1185">Reference proteome</keyword>
<keyword evidence="6" id="KW-0411">Iron-sulfur</keyword>
<evidence type="ECO:0000256" key="3">
    <source>
        <dbReference type="ARBA" id="ARBA00022691"/>
    </source>
</evidence>
<dbReference type="Pfam" id="PF04055">
    <property type="entry name" value="Radical_SAM"/>
    <property type="match status" value="1"/>
</dbReference>
<evidence type="ECO:0000313" key="8">
    <source>
        <dbReference type="EMBL" id="SNX74134.1"/>
    </source>
</evidence>
<organism evidence="8 9">
    <name type="scientific">Cereibacter ovatus</name>
    <dbReference type="NCBI Taxonomy" id="439529"/>
    <lineage>
        <taxon>Bacteria</taxon>
        <taxon>Pseudomonadati</taxon>
        <taxon>Pseudomonadota</taxon>
        <taxon>Alphaproteobacteria</taxon>
        <taxon>Rhodobacterales</taxon>
        <taxon>Paracoccaceae</taxon>
        <taxon>Cereibacter</taxon>
    </lineage>
</organism>
<evidence type="ECO:0000256" key="1">
    <source>
        <dbReference type="ARBA" id="ARBA00001966"/>
    </source>
</evidence>
<keyword evidence="5" id="KW-0408">Iron</keyword>
<dbReference type="InterPro" id="IPR017200">
    <property type="entry name" value="PqqE-like"/>
</dbReference>
<evidence type="ECO:0000256" key="4">
    <source>
        <dbReference type="ARBA" id="ARBA00022723"/>
    </source>
</evidence>
<gene>
    <name evidence="8" type="ORF">SAMN05878503_11953</name>
</gene>
<comment type="cofactor">
    <cofactor evidence="1">
        <name>[4Fe-4S] cluster</name>
        <dbReference type="ChEBI" id="CHEBI:49883"/>
    </cofactor>
</comment>
<proteinExistence type="predicted"/>
<dbReference type="SFLD" id="SFLDG01067">
    <property type="entry name" value="SPASM/twitch_domain_containing"/>
    <property type="match status" value="1"/>
</dbReference>
<dbReference type="InterPro" id="IPR013785">
    <property type="entry name" value="Aldolase_TIM"/>
</dbReference>
<dbReference type="GO" id="GO:0003824">
    <property type="term" value="F:catalytic activity"/>
    <property type="evidence" value="ECO:0007669"/>
    <property type="project" value="InterPro"/>
</dbReference>
<accession>A0A285D2U7</accession>
<dbReference type="PANTHER" id="PTHR11228:SF7">
    <property type="entry name" value="PQQA PEPTIDE CYCLASE"/>
    <property type="match status" value="1"/>
</dbReference>
<dbReference type="SFLD" id="SFLDS00029">
    <property type="entry name" value="Radical_SAM"/>
    <property type="match status" value="1"/>
</dbReference>
<dbReference type="OrthoDB" id="9792276at2"/>
<dbReference type="AlphaFoldDB" id="A0A285D2U7"/>
<sequence>MSPHPEGHVTMVKALQRRAAGLRQPVSGLFELTERCNLACGMCYVRQPANDAAHRARELPAADWVSLAQEAADAGMIFLLLTGGEVFLRRDFFDIYAPLTRMGLILTLFTNGTRVTDRIAARLAEAPPQMTQITLYGASAATYGAVTGVPEAFDHCRAGIEALLRHGVPLELKTTITRQNRDDLEPMRQMARDWGLSLAANWMLMQRRDGAACGAEECRLSPQDCAALAAIERPGTLAAMSATGSGNLSGDSACFACQVGKSSFAINSFGRMLPCLNLDRPALEPRETGFSMAWRQLQSHVDAAPPVDPECASCEAAAHCPRCPAWSVTETGSLTAPARYLCDLMQAKRDLAARQAEGGAVPTSPVAAPDV</sequence>
<feature type="domain" description="Radical SAM core" evidence="7">
    <location>
        <begin position="22"/>
        <end position="245"/>
    </location>
</feature>
<dbReference type="EMBL" id="OAOQ01000019">
    <property type="protein sequence ID" value="SNX74134.1"/>
    <property type="molecule type" value="Genomic_DNA"/>
</dbReference>
<evidence type="ECO:0000259" key="7">
    <source>
        <dbReference type="PROSITE" id="PS51918"/>
    </source>
</evidence>
<evidence type="ECO:0000256" key="6">
    <source>
        <dbReference type="ARBA" id="ARBA00023014"/>
    </source>
</evidence>
<reference evidence="9" key="1">
    <citation type="submission" date="2017-08" db="EMBL/GenBank/DDBJ databases">
        <authorList>
            <person name="Varghese N."/>
            <person name="Submissions S."/>
        </authorList>
    </citation>
    <scope>NUCLEOTIDE SEQUENCE [LARGE SCALE GENOMIC DNA]</scope>
    <source>
        <strain evidence="9">JA234</strain>
    </source>
</reference>
<dbReference type="PANTHER" id="PTHR11228">
    <property type="entry name" value="RADICAL SAM DOMAIN PROTEIN"/>
    <property type="match status" value="1"/>
</dbReference>
<dbReference type="InterPro" id="IPR050377">
    <property type="entry name" value="Radical_SAM_PqqE_MftC-like"/>
</dbReference>
<keyword evidence="4" id="KW-0479">Metal-binding</keyword>
<dbReference type="GO" id="GO:0046872">
    <property type="term" value="F:metal ion binding"/>
    <property type="evidence" value="ECO:0007669"/>
    <property type="project" value="UniProtKB-KW"/>
</dbReference>
<dbReference type="InterPro" id="IPR058240">
    <property type="entry name" value="rSAM_sf"/>
</dbReference>